<accession>A0A8H3RWC4</accession>
<gene>
    <name evidence="1" type="ORF">IFM46972_06148</name>
</gene>
<protein>
    <submittedName>
        <fullName evidence="1">Uncharacterized protein</fullName>
    </submittedName>
</protein>
<evidence type="ECO:0000313" key="2">
    <source>
        <dbReference type="Proteomes" id="UP000465221"/>
    </source>
</evidence>
<dbReference type="AlphaFoldDB" id="A0A8H3RWC4"/>
<dbReference type="Proteomes" id="UP000465221">
    <property type="component" value="Unassembled WGS sequence"/>
</dbReference>
<comment type="caution">
    <text evidence="1">The sequence shown here is derived from an EMBL/GenBank/DDBJ whole genome shotgun (WGS) entry which is preliminary data.</text>
</comment>
<proteinExistence type="predicted"/>
<evidence type="ECO:0000313" key="1">
    <source>
        <dbReference type="EMBL" id="GFF40221.1"/>
    </source>
</evidence>
<organism evidence="1 2">
    <name type="scientific">Aspergillus udagawae</name>
    <dbReference type="NCBI Taxonomy" id="91492"/>
    <lineage>
        <taxon>Eukaryota</taxon>
        <taxon>Fungi</taxon>
        <taxon>Dikarya</taxon>
        <taxon>Ascomycota</taxon>
        <taxon>Pezizomycotina</taxon>
        <taxon>Eurotiomycetes</taxon>
        <taxon>Eurotiomycetidae</taxon>
        <taxon>Eurotiales</taxon>
        <taxon>Aspergillaceae</taxon>
        <taxon>Aspergillus</taxon>
        <taxon>Aspergillus subgen. Fumigati</taxon>
    </lineage>
</organism>
<name>A0A8H3RWC4_9EURO</name>
<sequence>MYPDAQIQQEQVLPESENKSKIQVLLSRAQKPEVLLVQIFRQEYDEYLRTSNLVKPAELETVENVAVNEGCKMVRGSLIMGNRHLRCHLLRLPIQVRYRIYEFIFCHHNGYVEIGGPYNHQIGDLAILRTSHLFYHEASIALYHSLGDRLLFFRNYGSKSADFLRRQPTPLPCCRNRVFQQWLEYPCRNKEIVWRRSFKKIVFLIGASEPLLAVQRRWAFAEFITTLRMSEPLRVHELSVVVYNQWKIPGFDEGDLVRALFSGGIEFLGRLIFRGLAEDETERLTQLIFALRIPNLTIERIRTLAKEREVSINLYALKYKIDDGEKDLTVRLCTFESKADDKQSLLVRCFCCNSTCNLACVELTNCFMSRSSTPKQRGGHQATHWKKIIISWFRKCMESLFPRVFILQRYMQLSHGLA</sequence>
<dbReference type="EMBL" id="BLKC01000040">
    <property type="protein sequence ID" value="GFF40221.1"/>
    <property type="molecule type" value="Genomic_DNA"/>
</dbReference>
<reference evidence="1 2" key="1">
    <citation type="submission" date="2020-01" db="EMBL/GenBank/DDBJ databases">
        <title>Draft genome sequence of Aspergillus udagawae IFM 46972.</title>
        <authorList>
            <person name="Takahashi H."/>
            <person name="Yaguchi T."/>
        </authorList>
    </citation>
    <scope>NUCLEOTIDE SEQUENCE [LARGE SCALE GENOMIC DNA]</scope>
    <source>
        <strain evidence="1 2">IFM 46972</strain>
    </source>
</reference>